<evidence type="ECO:0000313" key="2">
    <source>
        <dbReference type="EMBL" id="AWR99077.1"/>
    </source>
</evidence>
<dbReference type="AlphaFoldDB" id="A0A2U9IT48"/>
<gene>
    <name evidence="2" type="ORF">DFR87_04515</name>
</gene>
<accession>A0A2U9IT48</accession>
<organism evidence="2 3">
    <name type="scientific">Metallosphaera hakonensis JCM 8857 = DSM 7519</name>
    <dbReference type="NCBI Taxonomy" id="1293036"/>
    <lineage>
        <taxon>Archaea</taxon>
        <taxon>Thermoproteota</taxon>
        <taxon>Thermoprotei</taxon>
        <taxon>Sulfolobales</taxon>
        <taxon>Sulfolobaceae</taxon>
        <taxon>Metallosphaera</taxon>
    </lineage>
</organism>
<dbReference type="RefSeq" id="WP_110368993.1">
    <property type="nucleotide sequence ID" value="NZ_CP029287.2"/>
</dbReference>
<proteinExistence type="predicted"/>
<dbReference type="InterPro" id="IPR052541">
    <property type="entry name" value="SQRD"/>
</dbReference>
<dbReference type="Gene3D" id="3.50.50.60">
    <property type="entry name" value="FAD/NAD(P)-binding domain"/>
    <property type="match status" value="2"/>
</dbReference>
<dbReference type="Pfam" id="PF07992">
    <property type="entry name" value="Pyr_redox_2"/>
    <property type="match status" value="1"/>
</dbReference>
<feature type="domain" description="FAD/NAD(P)-binding" evidence="1">
    <location>
        <begin position="3"/>
        <end position="294"/>
    </location>
</feature>
<name>A0A2U9IT48_9CREN</name>
<dbReference type="SUPFAM" id="SSF51905">
    <property type="entry name" value="FAD/NAD(P)-binding domain"/>
    <property type="match status" value="2"/>
</dbReference>
<dbReference type="PANTHER" id="PTHR43755:SF1">
    <property type="entry name" value="FAD-DEPENDENT PYRIDINE NUCLEOTIDE-DISULPHIDE OXIDOREDUCTASE"/>
    <property type="match status" value="1"/>
</dbReference>
<dbReference type="InterPro" id="IPR036188">
    <property type="entry name" value="FAD/NAD-bd_sf"/>
</dbReference>
<evidence type="ECO:0000313" key="3">
    <source>
        <dbReference type="Proteomes" id="UP000247586"/>
    </source>
</evidence>
<dbReference type="KEGG" id="mhk:DFR87_04515"/>
<dbReference type="OrthoDB" id="38899at2157"/>
<dbReference type="GeneID" id="36834579"/>
<dbReference type="GO" id="GO:0016491">
    <property type="term" value="F:oxidoreductase activity"/>
    <property type="evidence" value="ECO:0007669"/>
    <property type="project" value="InterPro"/>
</dbReference>
<reference evidence="2" key="1">
    <citation type="submission" date="2018-05" db="EMBL/GenBank/DDBJ databases">
        <title>Complete Genome Sequences of Extremely Thermoacidophilic, Metal-Mobilizing Type-Strain Members of the Archaeal Family Sulfolobaceae: Acidianus brierleyi DSM-1651T, Acidianus sulfidivorans DSM-18786T, Metallosphaera hakonensis DSM-7519T, and Metallosphaera prunae DSM-10039T.</title>
        <authorList>
            <person name="Counts J.A."/>
            <person name="Kelly R.M."/>
        </authorList>
    </citation>
    <scope>NUCLEOTIDE SEQUENCE [LARGE SCALE GENOMIC DNA]</scope>
    <source>
        <strain evidence="2">HO1-1</strain>
    </source>
</reference>
<keyword evidence="3" id="KW-1185">Reference proteome</keyword>
<dbReference type="InterPro" id="IPR023753">
    <property type="entry name" value="FAD/NAD-binding_dom"/>
</dbReference>
<dbReference type="PANTHER" id="PTHR43755">
    <property type="match status" value="1"/>
</dbReference>
<evidence type="ECO:0000259" key="1">
    <source>
        <dbReference type="Pfam" id="PF07992"/>
    </source>
</evidence>
<dbReference type="PRINTS" id="PR00368">
    <property type="entry name" value="FADPNR"/>
</dbReference>
<dbReference type="EMBL" id="CP029287">
    <property type="protein sequence ID" value="AWR99077.1"/>
    <property type="molecule type" value="Genomic_DNA"/>
</dbReference>
<protein>
    <submittedName>
        <fullName evidence="2">Pyridine nucleotide-disulfide oxidoreductase</fullName>
    </submittedName>
</protein>
<dbReference type="Proteomes" id="UP000247586">
    <property type="component" value="Chromosome"/>
</dbReference>
<sequence>MKRVIVVGGGIAGTIVANRMARMMPEEIEKGEAEIVVLDKNEKHTYQPGQLLVPFNVQDPMELTKPERELLDHRIKFLHGQKGDVTKIDPANHSVVTADGVSHSYDYLVIATGSHLRWDEVPGYKDVVYSPWDFLSALKLREELDQFSGGTVVINVAKLPHKCPVAPLEVTLMLDDYLKRRGIRDKTEIVYTYPVPGIFGIKTTNDVMIKIFQERGIKIISPFNVTKVDPKEKIMESQEGEKLKFDLAIGVPPHAGADVIGASGIGDKRNWVPTDKFSLRMKDHSNVFVIGDTTDIPISKAGSTADFESYIIANNVTNEIRGNGLKKTYDGSVFCYIATGLDSGTYIRFNYAAPPVPPPPSYVHWWGKLMYNKLYWTVTAKAVV</sequence>
<dbReference type="STRING" id="1293036.GCA_001315825_01132"/>